<keyword evidence="3" id="KW-1185">Reference proteome</keyword>
<reference evidence="4" key="1">
    <citation type="submission" date="2016-11" db="UniProtKB">
        <authorList>
            <consortium name="WormBaseParasite"/>
        </authorList>
    </citation>
    <scope>IDENTIFICATION</scope>
</reference>
<sequence length="377" mass="41554">MDKYATTDIGNCPAAQTGKDYNFRALRAGGHVGARWAPSWAGGKTKRKCDCGDPATRTLSDWYAAAGGALFDPESLPPPRVSGDPFASIIPTSPREKSMVPFCTARQRPNPRTARERRAKQEALYLGTRRECRGNCESITELVGLRHVIVACEAYKWHGLRTRKQSACFPKVVNPNTAFPREPIHHKRANKEPREGFLRSDGSADTGNGKFEAFGYWESRIKIKAAIKPALEPFGPGIWKEPGTDRIIRSIFGTVVGGVHLTTVLAAKRISDAAIQVHQALYLKKPRACCKPTSLLNRLGTGLFGAVYSASCKDKQLAVKFEVESVESSSSRIRVREFENTTTIHTSCDSYHEQFIPGPVLTTGNSYRSSWKIAISL</sequence>
<dbReference type="InterPro" id="IPR017441">
    <property type="entry name" value="Protein_kinase_ATP_BS"/>
</dbReference>
<name>A0A1I8A7F6_9BILA</name>
<evidence type="ECO:0000256" key="1">
    <source>
        <dbReference type="PROSITE-ProRule" id="PRU10141"/>
    </source>
</evidence>
<dbReference type="GO" id="GO:0005524">
    <property type="term" value="F:ATP binding"/>
    <property type="evidence" value="ECO:0007669"/>
    <property type="project" value="UniProtKB-UniRule"/>
</dbReference>
<organism evidence="3 4">
    <name type="scientific">Steinernema glaseri</name>
    <dbReference type="NCBI Taxonomy" id="37863"/>
    <lineage>
        <taxon>Eukaryota</taxon>
        <taxon>Metazoa</taxon>
        <taxon>Ecdysozoa</taxon>
        <taxon>Nematoda</taxon>
        <taxon>Chromadorea</taxon>
        <taxon>Rhabditida</taxon>
        <taxon>Tylenchina</taxon>
        <taxon>Panagrolaimomorpha</taxon>
        <taxon>Strongyloidoidea</taxon>
        <taxon>Steinernematidae</taxon>
        <taxon>Steinernema</taxon>
    </lineage>
</organism>
<proteinExistence type="predicted"/>
<evidence type="ECO:0000313" key="3">
    <source>
        <dbReference type="Proteomes" id="UP000095287"/>
    </source>
</evidence>
<keyword evidence="1" id="KW-0547">Nucleotide-binding</keyword>
<protein>
    <submittedName>
        <fullName evidence="4">Protein kinase domain-containing protein</fullName>
    </submittedName>
</protein>
<dbReference type="WBParaSite" id="L893_g33444.t1">
    <property type="protein sequence ID" value="L893_g33444.t1"/>
    <property type="gene ID" value="L893_g33444"/>
</dbReference>
<dbReference type="PROSITE" id="PS00107">
    <property type="entry name" value="PROTEIN_KINASE_ATP"/>
    <property type="match status" value="1"/>
</dbReference>
<dbReference type="AlphaFoldDB" id="A0A1I8A7F6"/>
<dbReference type="Proteomes" id="UP000095287">
    <property type="component" value="Unplaced"/>
</dbReference>
<evidence type="ECO:0000313" key="4">
    <source>
        <dbReference type="WBParaSite" id="L893_g33444.t1"/>
    </source>
</evidence>
<keyword evidence="1" id="KW-0067">ATP-binding</keyword>
<evidence type="ECO:0000256" key="2">
    <source>
        <dbReference type="SAM" id="MobiDB-lite"/>
    </source>
</evidence>
<feature type="binding site" evidence="1">
    <location>
        <position position="320"/>
    </location>
    <ligand>
        <name>ATP</name>
        <dbReference type="ChEBI" id="CHEBI:30616"/>
    </ligand>
</feature>
<accession>A0A1I8A7F6</accession>
<feature type="region of interest" description="Disordered" evidence="2">
    <location>
        <begin position="179"/>
        <end position="204"/>
    </location>
</feature>